<feature type="transmembrane region" description="Helical" evidence="8">
    <location>
        <begin position="67"/>
        <end position="88"/>
    </location>
</feature>
<keyword evidence="3" id="KW-0813">Transport</keyword>
<evidence type="ECO:0000313" key="10">
    <source>
        <dbReference type="Proteomes" id="UP000196368"/>
    </source>
</evidence>
<feature type="transmembrane region" description="Helical" evidence="8">
    <location>
        <begin position="148"/>
        <end position="168"/>
    </location>
</feature>
<dbReference type="PANTHER" id="PTHR21716:SF53">
    <property type="entry name" value="PERMEASE PERM-RELATED"/>
    <property type="match status" value="1"/>
</dbReference>
<dbReference type="InterPro" id="IPR002549">
    <property type="entry name" value="AI-2E-like"/>
</dbReference>
<comment type="subcellular location">
    <subcellularLocation>
        <location evidence="1">Cell membrane</location>
        <topology evidence="1">Multi-pass membrane protein</topology>
    </subcellularLocation>
</comment>
<gene>
    <name evidence="9" type="ORF">B5F75_01385</name>
</gene>
<evidence type="ECO:0000256" key="5">
    <source>
        <dbReference type="ARBA" id="ARBA00022692"/>
    </source>
</evidence>
<dbReference type="Pfam" id="PF01594">
    <property type="entry name" value="AI-2E_transport"/>
    <property type="match status" value="1"/>
</dbReference>
<keyword evidence="6 8" id="KW-1133">Transmembrane helix</keyword>
<comment type="similarity">
    <text evidence="2">Belongs to the autoinducer-2 exporter (AI-2E) (TC 2.A.86) family.</text>
</comment>
<evidence type="ECO:0000256" key="6">
    <source>
        <dbReference type="ARBA" id="ARBA00022989"/>
    </source>
</evidence>
<feature type="transmembrane region" description="Helical" evidence="8">
    <location>
        <begin position="218"/>
        <end position="243"/>
    </location>
</feature>
<keyword evidence="7 8" id="KW-0472">Membrane</keyword>
<sequence length="339" mass="37341">MFSDKPTFYYLKASTICLTIIAAGIVTAFLVYTKSLMIPLVISILLYTILAQMTLYMKHKFSFPSWLAMTVSILLCVALFVGVIWFTANSVGTFLKGAEVYRQNLIDTINDIATRLQQHGITFDQKFIENYLRELPLFNWLKNFGGKVFNIVSDATLVVLFMTFFLFGSKKTPPITNPAIKEMLANVSVYLSVKLIASLATGLIAAGILFGFQVKLAALFALFVFLLNFIPSVGSIIAVLLPAPVLFLQYGLGPQFFVVIGLLTATEFTIGNLLEPRFLGEGMDLHPAVVVGGLIFWTLVWGVPGAFLSVPITASIKIVLSKIKHTRPVAEFLAGRLPH</sequence>
<dbReference type="RefSeq" id="WP_087286798.1">
    <property type="nucleotide sequence ID" value="NZ_NFJD01000001.1"/>
</dbReference>
<evidence type="ECO:0008006" key="11">
    <source>
        <dbReference type="Google" id="ProtNLM"/>
    </source>
</evidence>
<dbReference type="OrthoDB" id="9799225at2"/>
<feature type="transmembrane region" description="Helical" evidence="8">
    <location>
        <begin position="189"/>
        <end position="212"/>
    </location>
</feature>
<dbReference type="GO" id="GO:0005886">
    <property type="term" value="C:plasma membrane"/>
    <property type="evidence" value="ECO:0007669"/>
    <property type="project" value="UniProtKB-SubCell"/>
</dbReference>
<keyword evidence="10" id="KW-1185">Reference proteome</keyword>
<feature type="transmembrane region" description="Helical" evidence="8">
    <location>
        <begin position="36"/>
        <end position="55"/>
    </location>
</feature>
<dbReference type="AlphaFoldDB" id="A0A1Y4DE95"/>
<keyword evidence="5 8" id="KW-0812">Transmembrane</keyword>
<evidence type="ECO:0000256" key="4">
    <source>
        <dbReference type="ARBA" id="ARBA00022475"/>
    </source>
</evidence>
<name>A0A1Y4DE95_9BACT</name>
<dbReference type="EMBL" id="NFJD01000001">
    <property type="protein sequence ID" value="OUO57453.1"/>
    <property type="molecule type" value="Genomic_DNA"/>
</dbReference>
<feature type="transmembrane region" description="Helical" evidence="8">
    <location>
        <begin position="9"/>
        <end position="30"/>
    </location>
</feature>
<proteinExistence type="inferred from homology"/>
<evidence type="ECO:0000256" key="3">
    <source>
        <dbReference type="ARBA" id="ARBA00022448"/>
    </source>
</evidence>
<dbReference type="PANTHER" id="PTHR21716">
    <property type="entry name" value="TRANSMEMBRANE PROTEIN"/>
    <property type="match status" value="1"/>
</dbReference>
<keyword evidence="4" id="KW-1003">Cell membrane</keyword>
<reference evidence="10" key="1">
    <citation type="submission" date="2017-04" db="EMBL/GenBank/DDBJ databases">
        <title>Function of individual gut microbiota members based on whole genome sequencing of pure cultures obtained from chicken caecum.</title>
        <authorList>
            <person name="Medvecky M."/>
            <person name="Cejkova D."/>
            <person name="Polansky O."/>
            <person name="Karasova D."/>
            <person name="Kubasova T."/>
            <person name="Cizek A."/>
            <person name="Rychlik I."/>
        </authorList>
    </citation>
    <scope>NUCLEOTIDE SEQUENCE [LARGE SCALE GENOMIC DNA]</scope>
    <source>
        <strain evidence="10">An273</strain>
    </source>
</reference>
<feature type="transmembrane region" description="Helical" evidence="8">
    <location>
        <begin position="294"/>
        <end position="320"/>
    </location>
</feature>
<comment type="caution">
    <text evidence="9">The sequence shown here is derived from an EMBL/GenBank/DDBJ whole genome shotgun (WGS) entry which is preliminary data.</text>
</comment>
<dbReference type="GO" id="GO:0055085">
    <property type="term" value="P:transmembrane transport"/>
    <property type="evidence" value="ECO:0007669"/>
    <property type="project" value="TreeGrafter"/>
</dbReference>
<accession>A0A1Y4DE95</accession>
<evidence type="ECO:0000256" key="7">
    <source>
        <dbReference type="ARBA" id="ARBA00023136"/>
    </source>
</evidence>
<evidence type="ECO:0000313" key="9">
    <source>
        <dbReference type="EMBL" id="OUO57453.1"/>
    </source>
</evidence>
<protein>
    <recommendedName>
        <fullName evidence="11">AI-2E family transporter</fullName>
    </recommendedName>
</protein>
<dbReference type="Proteomes" id="UP000196368">
    <property type="component" value="Unassembled WGS sequence"/>
</dbReference>
<feature type="transmembrane region" description="Helical" evidence="8">
    <location>
        <begin position="255"/>
        <end position="274"/>
    </location>
</feature>
<evidence type="ECO:0000256" key="1">
    <source>
        <dbReference type="ARBA" id="ARBA00004651"/>
    </source>
</evidence>
<evidence type="ECO:0000256" key="2">
    <source>
        <dbReference type="ARBA" id="ARBA00009773"/>
    </source>
</evidence>
<evidence type="ECO:0000256" key="8">
    <source>
        <dbReference type="SAM" id="Phobius"/>
    </source>
</evidence>
<organism evidence="9 10">
    <name type="scientific">Candidatus Avelusimicrobium gallicola</name>
    <dbReference type="NCBI Taxonomy" id="2562704"/>
    <lineage>
        <taxon>Bacteria</taxon>
        <taxon>Pseudomonadati</taxon>
        <taxon>Elusimicrobiota</taxon>
        <taxon>Elusimicrobia</taxon>
        <taxon>Elusimicrobiales</taxon>
        <taxon>Elusimicrobiaceae</taxon>
        <taxon>Candidatus Avelusimicrobium</taxon>
    </lineage>
</organism>